<accession>A0ABU8YII8</accession>
<dbReference type="InterPro" id="IPR052179">
    <property type="entry name" value="DD-CPase-like"/>
</dbReference>
<reference evidence="2 3" key="1">
    <citation type="journal article" date="2020" name="Harmful Algae">
        <title>Molecular and morphological characterization of a novel dihydroanatoxin-a producing Microcoleus species (cyanobacteria) from the Russian River, California, USA.</title>
        <authorList>
            <person name="Conklin K.Y."/>
            <person name="Stancheva R."/>
            <person name="Otten T.G."/>
            <person name="Fadness R."/>
            <person name="Boyer G.L."/>
            <person name="Read B."/>
            <person name="Zhang X."/>
            <person name="Sheath R.G."/>
        </authorList>
    </citation>
    <scope>NUCLEOTIDE SEQUENCE [LARGE SCALE GENOMIC DNA]</scope>
    <source>
        <strain evidence="2 3">PTRS2</strain>
    </source>
</reference>
<sequence length="196" mass="22428">MRQVSTVKLSTVATPVQEQNSSNLMGHLYYQEANQNDLIIIASYAQQQYQRFEYLDQEAAKALMKLIYAARDQGVWIVPVSGFRSIERQKIIFDDQIARLGSVETASKVSAPPGYSEHHTSYAVDLGDGRFPKQDITNTFVDTDAYRWLNQYAKEYGFEMSFPLNNSQGVLFEPWHWRFIGSSRAATIFSKFTDSK</sequence>
<feature type="domain" description="D-alanyl-D-alanine carboxypeptidase-like core" evidence="1">
    <location>
        <begin position="54"/>
        <end position="181"/>
    </location>
</feature>
<dbReference type="PANTHER" id="PTHR34385">
    <property type="entry name" value="D-ALANYL-D-ALANINE CARBOXYPEPTIDASE"/>
    <property type="match status" value="1"/>
</dbReference>
<evidence type="ECO:0000313" key="3">
    <source>
        <dbReference type="Proteomes" id="UP001384579"/>
    </source>
</evidence>
<dbReference type="EMBL" id="JBBLXS010000037">
    <property type="protein sequence ID" value="MEK0184178.1"/>
    <property type="molecule type" value="Genomic_DNA"/>
</dbReference>
<dbReference type="InterPro" id="IPR003709">
    <property type="entry name" value="VanY-like_core_dom"/>
</dbReference>
<dbReference type="Gene3D" id="3.30.1380.10">
    <property type="match status" value="1"/>
</dbReference>
<dbReference type="SUPFAM" id="SSF55166">
    <property type="entry name" value="Hedgehog/DD-peptidase"/>
    <property type="match status" value="1"/>
</dbReference>
<dbReference type="PANTHER" id="PTHR34385:SF1">
    <property type="entry name" value="PEPTIDOGLYCAN L-ALANYL-D-GLUTAMATE ENDOPEPTIDASE CWLK"/>
    <property type="match status" value="1"/>
</dbReference>
<keyword evidence="3" id="KW-1185">Reference proteome</keyword>
<evidence type="ECO:0000259" key="1">
    <source>
        <dbReference type="Pfam" id="PF02557"/>
    </source>
</evidence>
<protein>
    <submittedName>
        <fullName evidence="2">M15 family metallopeptidase</fullName>
    </submittedName>
</protein>
<dbReference type="Proteomes" id="UP001384579">
    <property type="component" value="Unassembled WGS sequence"/>
</dbReference>
<dbReference type="InterPro" id="IPR009045">
    <property type="entry name" value="Zn_M74/Hedgehog-like"/>
</dbReference>
<dbReference type="RefSeq" id="WP_340541258.1">
    <property type="nucleotide sequence ID" value="NZ_JBBLXS010000037.1"/>
</dbReference>
<dbReference type="CDD" id="cd14852">
    <property type="entry name" value="LD-carboxypeptidase"/>
    <property type="match status" value="1"/>
</dbReference>
<dbReference type="Pfam" id="PF02557">
    <property type="entry name" value="VanY"/>
    <property type="match status" value="1"/>
</dbReference>
<name>A0ABU8YII8_9CYAN</name>
<gene>
    <name evidence="2" type="ORF">WMG39_04860</name>
</gene>
<dbReference type="InterPro" id="IPR058193">
    <property type="entry name" value="VanY/YodJ_core_dom"/>
</dbReference>
<proteinExistence type="predicted"/>
<evidence type="ECO:0000313" key="2">
    <source>
        <dbReference type="EMBL" id="MEK0184178.1"/>
    </source>
</evidence>
<organism evidence="2 3">
    <name type="scientific">Microcoleus anatoxicus PTRS2</name>
    <dbReference type="NCBI Taxonomy" id="2705321"/>
    <lineage>
        <taxon>Bacteria</taxon>
        <taxon>Bacillati</taxon>
        <taxon>Cyanobacteriota</taxon>
        <taxon>Cyanophyceae</taxon>
        <taxon>Oscillatoriophycideae</taxon>
        <taxon>Oscillatoriales</taxon>
        <taxon>Microcoleaceae</taxon>
        <taxon>Microcoleus</taxon>
        <taxon>Microcoleus anatoxicus</taxon>
    </lineage>
</organism>
<comment type="caution">
    <text evidence="2">The sequence shown here is derived from an EMBL/GenBank/DDBJ whole genome shotgun (WGS) entry which is preliminary data.</text>
</comment>